<feature type="transmembrane region" description="Helical" evidence="2">
    <location>
        <begin position="43"/>
        <end position="68"/>
    </location>
</feature>
<keyword evidence="2" id="KW-0472">Membrane</keyword>
<organism evidence="3 4">
    <name type="scientific">Golovinomyces cichoracearum</name>
    <dbReference type="NCBI Taxonomy" id="62708"/>
    <lineage>
        <taxon>Eukaryota</taxon>
        <taxon>Fungi</taxon>
        <taxon>Dikarya</taxon>
        <taxon>Ascomycota</taxon>
        <taxon>Pezizomycotina</taxon>
        <taxon>Leotiomycetes</taxon>
        <taxon>Erysiphales</taxon>
        <taxon>Erysiphaceae</taxon>
        <taxon>Golovinomyces</taxon>
    </lineage>
</organism>
<accession>A0A420IYD6</accession>
<evidence type="ECO:0000256" key="1">
    <source>
        <dbReference type="SAM" id="MobiDB-lite"/>
    </source>
</evidence>
<evidence type="ECO:0000313" key="3">
    <source>
        <dbReference type="EMBL" id="RKF79483.1"/>
    </source>
</evidence>
<keyword evidence="2" id="KW-0812">Transmembrane</keyword>
<dbReference type="Proteomes" id="UP000285405">
    <property type="component" value="Unassembled WGS sequence"/>
</dbReference>
<dbReference type="AlphaFoldDB" id="A0A420IYD6"/>
<name>A0A420IYD6_9PEZI</name>
<feature type="region of interest" description="Disordered" evidence="1">
    <location>
        <begin position="151"/>
        <end position="171"/>
    </location>
</feature>
<feature type="region of interest" description="Disordered" evidence="1">
    <location>
        <begin position="234"/>
        <end position="256"/>
    </location>
</feature>
<feature type="compositionally biased region" description="Basic residues" evidence="1">
    <location>
        <begin position="247"/>
        <end position="256"/>
    </location>
</feature>
<gene>
    <name evidence="3" type="ORF">GcC1_046021</name>
</gene>
<evidence type="ECO:0000313" key="4">
    <source>
        <dbReference type="Proteomes" id="UP000285405"/>
    </source>
</evidence>
<dbReference type="EMBL" id="MCBR01004629">
    <property type="protein sequence ID" value="RKF79483.1"/>
    <property type="molecule type" value="Genomic_DNA"/>
</dbReference>
<comment type="caution">
    <text evidence="3">The sequence shown here is derived from an EMBL/GenBank/DDBJ whole genome shotgun (WGS) entry which is preliminary data.</text>
</comment>
<keyword evidence="2" id="KW-1133">Transmembrane helix</keyword>
<sequence>MWKERINFWHRSMALTEANKKLPQEISESPEHIESIRRIRIKYLSLVSLCAFLSATFAILECFAAFNIEYCAGEDLMNLYWGFWSILQVGSNIAIVGIMLQFWIILGDVETPSWAVAMGTPVLVFAALGFVLKEVWKKTWARLFNKSHSQKEDDTHTTTMSPQEIEEKTVGSPVSQAHTANILLNKRSTIIPLSASVKKRNSFWSRDLHYLMSSIITENHAPHHERLDQILEESSSSHEYVGPRELVRKKHTTSRF</sequence>
<dbReference type="OrthoDB" id="3537340at2759"/>
<reference evidence="3 4" key="1">
    <citation type="journal article" date="2018" name="BMC Genomics">
        <title>Comparative genome analyses reveal sequence features reflecting distinct modes of host-adaptation between dicot and monocot powdery mildew.</title>
        <authorList>
            <person name="Wu Y."/>
            <person name="Ma X."/>
            <person name="Pan Z."/>
            <person name="Kale S.D."/>
            <person name="Song Y."/>
            <person name="King H."/>
            <person name="Zhang Q."/>
            <person name="Presley C."/>
            <person name="Deng X."/>
            <person name="Wei C.I."/>
            <person name="Xiao S."/>
        </authorList>
    </citation>
    <scope>NUCLEOTIDE SEQUENCE [LARGE SCALE GENOMIC DNA]</scope>
    <source>
        <strain evidence="3">UCSC1</strain>
    </source>
</reference>
<feature type="transmembrane region" description="Helical" evidence="2">
    <location>
        <begin position="112"/>
        <end position="132"/>
    </location>
</feature>
<protein>
    <submittedName>
        <fullName evidence="3">Uncharacterized protein</fullName>
    </submittedName>
</protein>
<proteinExistence type="predicted"/>
<feature type="transmembrane region" description="Helical" evidence="2">
    <location>
        <begin position="80"/>
        <end position="106"/>
    </location>
</feature>
<evidence type="ECO:0000256" key="2">
    <source>
        <dbReference type="SAM" id="Phobius"/>
    </source>
</evidence>